<protein>
    <submittedName>
        <fullName evidence="2">Uncharacterized protein</fullName>
    </submittedName>
</protein>
<reference evidence="2" key="1">
    <citation type="journal article" date="2020" name="Stud. Mycol.">
        <title>101 Dothideomycetes genomes: a test case for predicting lifestyles and emergence of pathogens.</title>
        <authorList>
            <person name="Haridas S."/>
            <person name="Albert R."/>
            <person name="Binder M."/>
            <person name="Bloem J."/>
            <person name="Labutti K."/>
            <person name="Salamov A."/>
            <person name="Andreopoulos B."/>
            <person name="Baker S."/>
            <person name="Barry K."/>
            <person name="Bills G."/>
            <person name="Bluhm B."/>
            <person name="Cannon C."/>
            <person name="Castanera R."/>
            <person name="Culley D."/>
            <person name="Daum C."/>
            <person name="Ezra D."/>
            <person name="Gonzalez J."/>
            <person name="Henrissat B."/>
            <person name="Kuo A."/>
            <person name="Liang C."/>
            <person name="Lipzen A."/>
            <person name="Lutzoni F."/>
            <person name="Magnuson J."/>
            <person name="Mondo S."/>
            <person name="Nolan M."/>
            <person name="Ohm R."/>
            <person name="Pangilinan J."/>
            <person name="Park H.-J."/>
            <person name="Ramirez L."/>
            <person name="Alfaro M."/>
            <person name="Sun H."/>
            <person name="Tritt A."/>
            <person name="Yoshinaga Y."/>
            <person name="Zwiers L.-H."/>
            <person name="Turgeon B."/>
            <person name="Goodwin S."/>
            <person name="Spatafora J."/>
            <person name="Crous P."/>
            <person name="Grigoriev I."/>
        </authorList>
    </citation>
    <scope>NUCLEOTIDE SEQUENCE</scope>
    <source>
        <strain evidence="2">CBS 115976</strain>
    </source>
</reference>
<proteinExistence type="predicted"/>
<name>A0A6A6UVN3_9PEZI</name>
<organism evidence="2 3">
    <name type="scientific">Microthyrium microscopicum</name>
    <dbReference type="NCBI Taxonomy" id="703497"/>
    <lineage>
        <taxon>Eukaryota</taxon>
        <taxon>Fungi</taxon>
        <taxon>Dikarya</taxon>
        <taxon>Ascomycota</taxon>
        <taxon>Pezizomycotina</taxon>
        <taxon>Dothideomycetes</taxon>
        <taxon>Dothideomycetes incertae sedis</taxon>
        <taxon>Microthyriales</taxon>
        <taxon>Microthyriaceae</taxon>
        <taxon>Microthyrium</taxon>
    </lineage>
</organism>
<dbReference type="AlphaFoldDB" id="A0A6A6UVN3"/>
<keyword evidence="1" id="KW-0732">Signal</keyword>
<dbReference type="Proteomes" id="UP000799302">
    <property type="component" value="Unassembled WGS sequence"/>
</dbReference>
<feature type="chain" id="PRO_5025438499" evidence="1">
    <location>
        <begin position="19"/>
        <end position="169"/>
    </location>
</feature>
<feature type="signal peptide" evidence="1">
    <location>
        <begin position="1"/>
        <end position="18"/>
    </location>
</feature>
<evidence type="ECO:0000313" key="3">
    <source>
        <dbReference type="Proteomes" id="UP000799302"/>
    </source>
</evidence>
<sequence>MYPSIILASLAAIAGVHAAIALPLESACTPIGTSTTLEPHYVTSASPESTSKSHLIISYPTVIPAGSVSKPSVTTSSAIPTTTNPSNQFTYDSNPLCDICDSYCQVCTNGLCPSHHKHPSREIIRSPCQEYCEIQTCLNGNGGNQWVSFQEFSMVFAKFLFADVTISAV</sequence>
<gene>
    <name evidence="2" type="ORF">BT63DRAFT_39800</name>
</gene>
<accession>A0A6A6UVN3</accession>
<evidence type="ECO:0000313" key="2">
    <source>
        <dbReference type="EMBL" id="KAF2675501.1"/>
    </source>
</evidence>
<dbReference type="EMBL" id="MU004230">
    <property type="protein sequence ID" value="KAF2675501.1"/>
    <property type="molecule type" value="Genomic_DNA"/>
</dbReference>
<evidence type="ECO:0000256" key="1">
    <source>
        <dbReference type="SAM" id="SignalP"/>
    </source>
</evidence>
<keyword evidence="3" id="KW-1185">Reference proteome</keyword>